<name>A0A7J5ZDD2_DISMA</name>
<evidence type="ECO:0000256" key="1">
    <source>
        <dbReference type="SAM" id="MobiDB-lite"/>
    </source>
</evidence>
<dbReference type="PANTHER" id="PTHR21446:SF12">
    <property type="entry name" value="POTASSIUM CHANNEL TETRAMERIZATION DOMAIN CONTAINING 1"/>
    <property type="match status" value="1"/>
</dbReference>
<feature type="region of interest" description="Disordered" evidence="1">
    <location>
        <begin position="22"/>
        <end position="53"/>
    </location>
</feature>
<accession>A0A7J5ZDD2</accession>
<evidence type="ECO:0000313" key="2">
    <source>
        <dbReference type="EMBL" id="KAF3859039.1"/>
    </source>
</evidence>
<dbReference type="SUPFAM" id="SSF56204">
    <property type="entry name" value="Hect, E3 ligase catalytic domain"/>
    <property type="match status" value="1"/>
</dbReference>
<dbReference type="AlphaFoldDB" id="A0A7J5ZDD2"/>
<comment type="caution">
    <text evidence="2">The sequence shown here is derived from an EMBL/GenBank/DDBJ whole genome shotgun (WGS) entry which is preliminary data.</text>
</comment>
<dbReference type="GO" id="GO:0004842">
    <property type="term" value="F:ubiquitin-protein transferase activity"/>
    <property type="evidence" value="ECO:0007669"/>
    <property type="project" value="InterPro"/>
</dbReference>
<protein>
    <submittedName>
        <fullName evidence="2">Uncharacterized protein</fullName>
    </submittedName>
</protein>
<dbReference type="Gene3D" id="3.90.1750.10">
    <property type="entry name" value="Hect, E3 ligase catalytic domains"/>
    <property type="match status" value="1"/>
</dbReference>
<dbReference type="InterPro" id="IPR052787">
    <property type="entry name" value="MAVS"/>
</dbReference>
<dbReference type="InterPro" id="IPR035983">
    <property type="entry name" value="Hect_E3_ubiquitin_ligase"/>
</dbReference>
<keyword evidence="3" id="KW-1185">Reference proteome</keyword>
<dbReference type="Proteomes" id="UP000518266">
    <property type="component" value="Unassembled WGS sequence"/>
</dbReference>
<evidence type="ECO:0000313" key="3">
    <source>
        <dbReference type="Proteomes" id="UP000518266"/>
    </source>
</evidence>
<reference evidence="2 3" key="1">
    <citation type="submission" date="2020-03" db="EMBL/GenBank/DDBJ databases">
        <title>Dissostichus mawsoni Genome sequencing and assembly.</title>
        <authorList>
            <person name="Park H."/>
        </authorList>
    </citation>
    <scope>NUCLEOTIDE SEQUENCE [LARGE SCALE GENOMIC DNA]</scope>
    <source>
        <strain evidence="2">DM0001</strain>
        <tissue evidence="2">Muscle</tissue>
    </source>
</reference>
<dbReference type="PANTHER" id="PTHR21446">
    <property type="entry name" value="DUF3504 DOMAIN-CONTAINING PROTEIN"/>
    <property type="match status" value="1"/>
</dbReference>
<organism evidence="2 3">
    <name type="scientific">Dissostichus mawsoni</name>
    <name type="common">Antarctic cod</name>
    <dbReference type="NCBI Taxonomy" id="36200"/>
    <lineage>
        <taxon>Eukaryota</taxon>
        <taxon>Metazoa</taxon>
        <taxon>Chordata</taxon>
        <taxon>Craniata</taxon>
        <taxon>Vertebrata</taxon>
        <taxon>Euteleostomi</taxon>
        <taxon>Actinopterygii</taxon>
        <taxon>Neopterygii</taxon>
        <taxon>Teleostei</taxon>
        <taxon>Neoteleostei</taxon>
        <taxon>Acanthomorphata</taxon>
        <taxon>Eupercaria</taxon>
        <taxon>Perciformes</taxon>
        <taxon>Notothenioidei</taxon>
        <taxon>Nototheniidae</taxon>
        <taxon>Dissostichus</taxon>
    </lineage>
</organism>
<dbReference type="EMBL" id="JAAKFY010000003">
    <property type="protein sequence ID" value="KAF3859039.1"/>
    <property type="molecule type" value="Genomic_DNA"/>
</dbReference>
<proteinExistence type="predicted"/>
<dbReference type="OrthoDB" id="5948939at2759"/>
<feature type="compositionally biased region" description="Polar residues" evidence="1">
    <location>
        <begin position="22"/>
        <end position="43"/>
    </location>
</feature>
<gene>
    <name evidence="2" type="ORF">F7725_021438</name>
</gene>
<sequence length="666" mass="75263">MTSFYTRPSQSSGEVQIELTTERATGSQVRFESTLTGAQGNETTRARNTRHSVPPQEIVSSPEVVDIDPTEESGFSDWKIAPDPTGAAKMFKEDILSQHATGKSLCLTMDLGDSAEERERAVLTFYKKANVEWACPLTCKLKGDPAIGDGVTRHFFATIMSKLQAGFEMKFVPGGTLLFEGEQDHLIPSTSQLLLESDFFVVAGRMIGHSFLHDGPCLGGLSPAILHVLFGESPEEATIAIKDCVDLDIRETIKLLYRSTCWTNRHINDPPLSLSWSVLKDTEFTTCNNVFIGVVKMLRKKGLDTSVHHSSITADDFKAIKQVLDPKTPEGLVNKVWFDVQLHFGRRGNEGNRQLKPSSFTTKTDENGLKYATLTFNEHTKNHNDPQARNKESTRGFMCELPGDPLCPVSSLEKYISLLPPDAPAFYLHPRRQVNCDVDNKLTILIKFILLAIISWRNSRIIIRRKNLINELALSWDLPLVTCDNRRWLFDKLILHANLQTSQAVTKGLKETLIWPLLTERKDTIPLLFPRASDLQCTPRMVLEKIKWPTQDEDEDSEVSWRIPVGSQDSCAHLLRWLRFLCFYVEPWIFSSSLFYKASPPILGKLVQFWIGWNVLPRHDLDVTVVESNFPSSSTCFHQLKLPGHYKEYCTLKGTFLLLFGALQLH</sequence>
<feature type="non-terminal residue" evidence="2">
    <location>
        <position position="1"/>
    </location>
</feature>